<keyword evidence="5" id="KW-0677">Repeat</keyword>
<evidence type="ECO:0000256" key="3">
    <source>
        <dbReference type="ARBA" id="ARBA00022448"/>
    </source>
</evidence>
<feature type="region of interest" description="Disordered" evidence="11">
    <location>
        <begin position="254"/>
        <end position="277"/>
    </location>
</feature>
<evidence type="ECO:0008006" key="15">
    <source>
        <dbReference type="Google" id="ProtNLM"/>
    </source>
</evidence>
<dbReference type="PANTHER" id="PTHR45758:SF19">
    <property type="entry name" value="CARRIER PROTEIN, PUTATIVE-RELATED"/>
    <property type="match status" value="1"/>
</dbReference>
<dbReference type="PRINTS" id="PR00926">
    <property type="entry name" value="MITOCARRIER"/>
</dbReference>
<comment type="subcellular location">
    <subcellularLocation>
        <location evidence="1">Mitochondrion membrane</location>
        <topology evidence="1">Multi-pass membrane protein</topology>
    </subcellularLocation>
</comment>
<comment type="caution">
    <text evidence="13">The sequence shown here is derived from an EMBL/GenBank/DDBJ whole genome shotgun (WGS) entry which is preliminary data.</text>
</comment>
<dbReference type="PROSITE" id="PS50920">
    <property type="entry name" value="SOLCAR"/>
    <property type="match status" value="2"/>
</dbReference>
<dbReference type="GO" id="GO:0005381">
    <property type="term" value="F:iron ion transmembrane transporter activity"/>
    <property type="evidence" value="ECO:0007669"/>
    <property type="project" value="UniProtKB-ARBA"/>
</dbReference>
<keyword evidence="6 12" id="KW-1133">Transmembrane helix</keyword>
<feature type="compositionally biased region" description="Polar residues" evidence="11">
    <location>
        <begin position="158"/>
        <end position="210"/>
    </location>
</feature>
<organism evidence="13 14">
    <name type="scientific">Cyclotella atomus</name>
    <dbReference type="NCBI Taxonomy" id="382360"/>
    <lineage>
        <taxon>Eukaryota</taxon>
        <taxon>Sar</taxon>
        <taxon>Stramenopiles</taxon>
        <taxon>Ochrophyta</taxon>
        <taxon>Bacillariophyta</taxon>
        <taxon>Coscinodiscophyceae</taxon>
        <taxon>Thalassiosirophycidae</taxon>
        <taxon>Stephanodiscales</taxon>
        <taxon>Stephanodiscaceae</taxon>
        <taxon>Cyclotella</taxon>
    </lineage>
</organism>
<dbReference type="SUPFAM" id="SSF103506">
    <property type="entry name" value="Mitochondrial carrier"/>
    <property type="match status" value="1"/>
</dbReference>
<evidence type="ECO:0000313" key="13">
    <source>
        <dbReference type="EMBL" id="KAL3778253.1"/>
    </source>
</evidence>
<feature type="transmembrane region" description="Helical" evidence="12">
    <location>
        <begin position="292"/>
        <end position="318"/>
    </location>
</feature>
<evidence type="ECO:0000256" key="5">
    <source>
        <dbReference type="ARBA" id="ARBA00022737"/>
    </source>
</evidence>
<feature type="transmembrane region" description="Helical" evidence="12">
    <location>
        <begin position="413"/>
        <end position="431"/>
    </location>
</feature>
<evidence type="ECO:0000256" key="8">
    <source>
        <dbReference type="ARBA" id="ARBA00023136"/>
    </source>
</evidence>
<evidence type="ECO:0000256" key="10">
    <source>
        <dbReference type="RuleBase" id="RU000488"/>
    </source>
</evidence>
<accession>A0ABD3NS96</accession>
<proteinExistence type="inferred from homology"/>
<keyword evidence="14" id="KW-1185">Reference proteome</keyword>
<keyword evidence="7" id="KW-0496">Mitochondrion</keyword>
<evidence type="ECO:0000256" key="6">
    <source>
        <dbReference type="ARBA" id="ARBA00022989"/>
    </source>
</evidence>
<gene>
    <name evidence="13" type="ORF">ACHAWO_011130</name>
</gene>
<sequence length="561" mass="61360">MNSALNYINSLVTAANQVYEIEIDTHLNVAFVDLNSVYDLSTCTSDALTIMRTTYAASTWHHPVDLHHALLGRDLRGGIAYIGVLCRSDYGFGLTASIWWWFRQSGLQGCVGLDRIYARDRPHSHDVNIYSPEIDTCGTSCPAASTNQKWSTAAEDTPNGNDVLTNAPTKSHVTPKPTNAPTKSPVTPKPTNAPTQGPVSPKPTNAPVTPQTTAYTKSCYISSSDSMHPPEANCLDPSITQQQCADAPNCQWVRQKKTPSPTPPTTPNPTGGGGGTCDDAILQTYRKEGIRALYGGFGAVIIGGTPGTVLYLTGYAFFRDSITSLISNWNGSGHDTMNSKLSHGQEFMVHFSSGMLAEAVTCTIYVPVDVVKERMQVQQRLNFESSSTTHYRGSWDAIKSISRTEGLRGIYKGYWATLASFGPFSALYFMFYERFKELAREKHQITISHHRMEDANLPFLQLVSCSAGAGALASWLTSPLDMAKLRLQVQRGRLASMSSNEGVNAQYSGMVDCLQKVYRDEFGLRGLFRGAFARVLHVVPATAVTMSCYEKCRSMYANALG</sequence>
<feature type="repeat" description="Solcar" evidence="9">
    <location>
        <begin position="345"/>
        <end position="438"/>
    </location>
</feature>
<dbReference type="Gene3D" id="1.50.40.10">
    <property type="entry name" value="Mitochondrial carrier domain"/>
    <property type="match status" value="1"/>
</dbReference>
<feature type="region of interest" description="Disordered" evidence="11">
    <location>
        <begin position="148"/>
        <end position="210"/>
    </location>
</feature>
<keyword evidence="3 10" id="KW-0813">Transport</keyword>
<evidence type="ECO:0000313" key="14">
    <source>
        <dbReference type="Proteomes" id="UP001530400"/>
    </source>
</evidence>
<protein>
    <recommendedName>
        <fullName evidence="15">Mitochondrial carrier protein</fullName>
    </recommendedName>
</protein>
<dbReference type="InterPro" id="IPR002067">
    <property type="entry name" value="MCP"/>
</dbReference>
<evidence type="ECO:0000256" key="2">
    <source>
        <dbReference type="ARBA" id="ARBA00006375"/>
    </source>
</evidence>
<dbReference type="Proteomes" id="UP001530400">
    <property type="component" value="Unassembled WGS sequence"/>
</dbReference>
<feature type="repeat" description="Solcar" evidence="9">
    <location>
        <begin position="457"/>
        <end position="555"/>
    </location>
</feature>
<evidence type="ECO:0000256" key="1">
    <source>
        <dbReference type="ARBA" id="ARBA00004225"/>
    </source>
</evidence>
<dbReference type="InterPro" id="IPR023395">
    <property type="entry name" value="MCP_dom_sf"/>
</dbReference>
<name>A0ABD3NS96_9STRA</name>
<dbReference type="PANTHER" id="PTHR45758">
    <property type="entry name" value="MITOFERRIN-1-RELATED"/>
    <property type="match status" value="1"/>
</dbReference>
<dbReference type="InterPro" id="IPR024079">
    <property type="entry name" value="MetalloPept_cat_dom_sf"/>
</dbReference>
<dbReference type="AlphaFoldDB" id="A0ABD3NS96"/>
<evidence type="ECO:0000256" key="11">
    <source>
        <dbReference type="SAM" id="MobiDB-lite"/>
    </source>
</evidence>
<keyword evidence="4 9" id="KW-0812">Transmembrane</keyword>
<dbReference type="Pfam" id="PF00153">
    <property type="entry name" value="Mito_carr"/>
    <property type="match status" value="3"/>
</dbReference>
<comment type="similarity">
    <text evidence="2 10">Belongs to the mitochondrial carrier (TC 2.A.29) family.</text>
</comment>
<evidence type="ECO:0000256" key="9">
    <source>
        <dbReference type="PROSITE-ProRule" id="PRU00282"/>
    </source>
</evidence>
<dbReference type="Gene3D" id="3.40.390.10">
    <property type="entry name" value="Collagenase (Catalytic Domain)"/>
    <property type="match status" value="1"/>
</dbReference>
<keyword evidence="8 9" id="KW-0472">Membrane</keyword>
<dbReference type="Pfam" id="PF13582">
    <property type="entry name" value="Reprolysin_3"/>
    <property type="match status" value="1"/>
</dbReference>
<reference evidence="13 14" key="1">
    <citation type="submission" date="2024-10" db="EMBL/GenBank/DDBJ databases">
        <title>Updated reference genomes for cyclostephanoid diatoms.</title>
        <authorList>
            <person name="Roberts W.R."/>
            <person name="Alverson A.J."/>
        </authorList>
    </citation>
    <scope>NUCLEOTIDE SEQUENCE [LARGE SCALE GENOMIC DNA]</scope>
    <source>
        <strain evidence="13 14">AJA010-31</strain>
    </source>
</reference>
<evidence type="ECO:0000256" key="7">
    <source>
        <dbReference type="ARBA" id="ARBA00023128"/>
    </source>
</evidence>
<dbReference type="GO" id="GO:0031966">
    <property type="term" value="C:mitochondrial membrane"/>
    <property type="evidence" value="ECO:0007669"/>
    <property type="project" value="UniProtKB-SubCell"/>
</dbReference>
<evidence type="ECO:0000256" key="4">
    <source>
        <dbReference type="ARBA" id="ARBA00022692"/>
    </source>
</evidence>
<evidence type="ECO:0000256" key="12">
    <source>
        <dbReference type="SAM" id="Phobius"/>
    </source>
</evidence>
<dbReference type="InterPro" id="IPR018108">
    <property type="entry name" value="MCP_transmembrane"/>
</dbReference>
<dbReference type="EMBL" id="JALLPJ020000995">
    <property type="protein sequence ID" value="KAL3778253.1"/>
    <property type="molecule type" value="Genomic_DNA"/>
</dbReference>